<dbReference type="Proteomes" id="UP000190037">
    <property type="component" value="Unassembled WGS sequence"/>
</dbReference>
<feature type="region of interest" description="Disordered" evidence="1">
    <location>
        <begin position="1"/>
        <end position="45"/>
    </location>
</feature>
<proteinExistence type="predicted"/>
<dbReference type="STRING" id="159449.B4N89_26400"/>
<organism evidence="2 3">
    <name type="scientific">Embleya scabrispora</name>
    <dbReference type="NCBI Taxonomy" id="159449"/>
    <lineage>
        <taxon>Bacteria</taxon>
        <taxon>Bacillati</taxon>
        <taxon>Actinomycetota</taxon>
        <taxon>Actinomycetes</taxon>
        <taxon>Kitasatosporales</taxon>
        <taxon>Streptomycetaceae</taxon>
        <taxon>Embleya</taxon>
    </lineage>
</organism>
<protein>
    <recommendedName>
        <fullName evidence="4">Addiction module toxin RelE</fullName>
    </recommendedName>
</protein>
<name>A0A1T3P4V2_9ACTN</name>
<keyword evidence="3" id="KW-1185">Reference proteome</keyword>
<dbReference type="EMBL" id="MWQN01000001">
    <property type="protein sequence ID" value="OPC83992.1"/>
    <property type="molecule type" value="Genomic_DNA"/>
</dbReference>
<evidence type="ECO:0000256" key="1">
    <source>
        <dbReference type="SAM" id="MobiDB-lite"/>
    </source>
</evidence>
<feature type="compositionally biased region" description="Basic and acidic residues" evidence="1">
    <location>
        <begin position="1"/>
        <end position="23"/>
    </location>
</feature>
<accession>A0A1T3P4V2</accession>
<gene>
    <name evidence="2" type="ORF">B4N89_26400</name>
</gene>
<dbReference type="AlphaFoldDB" id="A0A1T3P4V2"/>
<comment type="caution">
    <text evidence="2">The sequence shown here is derived from an EMBL/GenBank/DDBJ whole genome shotgun (WGS) entry which is preliminary data.</text>
</comment>
<evidence type="ECO:0000313" key="3">
    <source>
        <dbReference type="Proteomes" id="UP000190037"/>
    </source>
</evidence>
<reference evidence="2 3" key="1">
    <citation type="submission" date="2017-03" db="EMBL/GenBank/DDBJ databases">
        <title>Draft genome sequence of Streptomyces scabrisporus NF3, endophyte isolated from Amphipterygium adstringens.</title>
        <authorList>
            <person name="Vazquez M."/>
            <person name="Ceapa C.D."/>
            <person name="Rodriguez Luna D."/>
            <person name="Sanchez Esquivel S."/>
        </authorList>
    </citation>
    <scope>NUCLEOTIDE SEQUENCE [LARGE SCALE GENOMIC DNA]</scope>
    <source>
        <strain evidence="2 3">NF3</strain>
    </source>
</reference>
<sequence>MTYDPKSQRARDQLAPDQRRDLDNGMQRIAQDPYGSGSSPTYSKDRREATCGSVFVVYQITNSRLLITVVQVIA</sequence>
<evidence type="ECO:0008006" key="4">
    <source>
        <dbReference type="Google" id="ProtNLM"/>
    </source>
</evidence>
<evidence type="ECO:0000313" key="2">
    <source>
        <dbReference type="EMBL" id="OPC83992.1"/>
    </source>
</evidence>